<dbReference type="EMBL" id="JAGEUA010000002">
    <property type="protein sequence ID" value="KAL1005241.1"/>
    <property type="molecule type" value="Genomic_DNA"/>
</dbReference>
<dbReference type="PROSITE" id="PS51900">
    <property type="entry name" value="CB"/>
    <property type="match status" value="1"/>
</dbReference>
<reference evidence="3 4" key="1">
    <citation type="submission" date="2024-06" db="EMBL/GenBank/DDBJ databases">
        <authorList>
            <person name="Pan Q."/>
            <person name="Wen M."/>
            <person name="Jouanno E."/>
            <person name="Zahm M."/>
            <person name="Klopp C."/>
            <person name="Cabau C."/>
            <person name="Louis A."/>
            <person name="Berthelot C."/>
            <person name="Parey E."/>
            <person name="Roest Crollius H."/>
            <person name="Montfort J."/>
            <person name="Robinson-Rechavi M."/>
            <person name="Bouchez O."/>
            <person name="Lampietro C."/>
            <person name="Lopez Roques C."/>
            <person name="Donnadieu C."/>
            <person name="Postlethwait J."/>
            <person name="Bobe J."/>
            <person name="Verreycken H."/>
            <person name="Guiguen Y."/>
        </authorList>
    </citation>
    <scope>NUCLEOTIDE SEQUENCE [LARGE SCALE GENOMIC DNA]</scope>
    <source>
        <strain evidence="3">Up_M1</strain>
        <tissue evidence="3">Testis</tissue>
    </source>
</reference>
<evidence type="ECO:0000259" key="2">
    <source>
        <dbReference type="PROSITE" id="PS51900"/>
    </source>
</evidence>
<dbReference type="Pfam" id="PF00856">
    <property type="entry name" value="SET"/>
    <property type="match status" value="1"/>
</dbReference>
<dbReference type="InterPro" id="IPR044068">
    <property type="entry name" value="CB"/>
</dbReference>
<dbReference type="Proteomes" id="UP001557470">
    <property type="component" value="Unassembled WGS sequence"/>
</dbReference>
<proteinExistence type="predicted"/>
<name>A0ABD0XVS4_UMBPY</name>
<dbReference type="InterPro" id="IPR001214">
    <property type="entry name" value="SET_dom"/>
</dbReference>
<dbReference type="Gene3D" id="2.170.270.10">
    <property type="entry name" value="SET domain"/>
    <property type="match status" value="1"/>
</dbReference>
<dbReference type="InterPro" id="IPR046341">
    <property type="entry name" value="SET_dom_sf"/>
</dbReference>
<evidence type="ECO:0000313" key="4">
    <source>
        <dbReference type="Proteomes" id="UP001557470"/>
    </source>
</evidence>
<gene>
    <name evidence="3" type="ORF">UPYG_G00056540</name>
</gene>
<accession>A0ABD0XVS4</accession>
<organism evidence="3 4">
    <name type="scientific">Umbra pygmaea</name>
    <name type="common">Eastern mudminnow</name>
    <dbReference type="NCBI Taxonomy" id="75934"/>
    <lineage>
        <taxon>Eukaryota</taxon>
        <taxon>Metazoa</taxon>
        <taxon>Chordata</taxon>
        <taxon>Craniata</taxon>
        <taxon>Vertebrata</taxon>
        <taxon>Euteleostomi</taxon>
        <taxon>Actinopterygii</taxon>
        <taxon>Neopterygii</taxon>
        <taxon>Teleostei</taxon>
        <taxon>Protacanthopterygii</taxon>
        <taxon>Esociformes</taxon>
        <taxon>Umbridae</taxon>
        <taxon>Umbra</taxon>
    </lineage>
</organism>
<dbReference type="PANTHER" id="PTHR47306:SF2">
    <property type="entry name" value="CORE-BINDING (CB) DOMAIN-CONTAINING PROTEIN"/>
    <property type="match status" value="1"/>
</dbReference>
<dbReference type="PANTHER" id="PTHR47306">
    <property type="entry name" value="SI:CH211-178J18.4-RELATED"/>
    <property type="match status" value="1"/>
</dbReference>
<keyword evidence="4" id="KW-1185">Reference proteome</keyword>
<dbReference type="SMART" id="SM00317">
    <property type="entry name" value="SET"/>
    <property type="match status" value="1"/>
</dbReference>
<evidence type="ECO:0000313" key="3">
    <source>
        <dbReference type="EMBL" id="KAL1005241.1"/>
    </source>
</evidence>
<feature type="domain" description="SET" evidence="1">
    <location>
        <begin position="310"/>
        <end position="442"/>
    </location>
</feature>
<comment type="caution">
    <text evidence="3">The sequence shown here is derived from an EMBL/GenBank/DDBJ whole genome shotgun (WGS) entry which is preliminary data.</text>
</comment>
<evidence type="ECO:0008006" key="5">
    <source>
        <dbReference type="Google" id="ProtNLM"/>
    </source>
</evidence>
<dbReference type="PROSITE" id="PS50280">
    <property type="entry name" value="SET"/>
    <property type="match status" value="1"/>
</dbReference>
<dbReference type="AlphaFoldDB" id="A0ABD0XVS4"/>
<protein>
    <recommendedName>
        <fullName evidence="5">SET domain-containing protein</fullName>
    </recommendedName>
</protein>
<feature type="domain" description="Core-binding (CB)" evidence="2">
    <location>
        <begin position="32"/>
        <end position="116"/>
    </location>
</feature>
<sequence>MPQAAPINGFGPPHKPPECRVQHGWQLCKQHSKDQKLLADYIVYMKRDKEKNNWSQEAGNVAKFLFYMDPTTPSLEFVRDIETTRRFFRELADVGLQKQTLANYLKSVKAFVRYSVVATSLSNTDPGLYTIARQYLEKLDDITSTLIKQVSKKVVGKRLNVPLVNSRTARRVTEMLTGKEKRPPVCLPWESTGDNLDQANKLFQDLFPVTLSGAPPGKKIRESVVRENVKVCYDKWRSVQQELRIRDVIAQFPCRRPSERQIQRYIDRQDWLTNKITAETVVPAWKPAEQLMEVLDSTAILKLVRSQKWKGLIVKDDEVKGKTVMTTRDFAKDEVVCDYHGIPISKAEGKKLLVCTGQDEMGYLLFYKNSRGQGCCIDAKTLPCPCHPGRATFGRLINHSRKKYNLKPIVKTVSIDGNDQDVIYLKATRPILCDEELSFDYGVRRKSFQGKAAGLEWLDD</sequence>
<dbReference type="SUPFAM" id="SSF82199">
    <property type="entry name" value="SET domain"/>
    <property type="match status" value="1"/>
</dbReference>
<evidence type="ECO:0000259" key="1">
    <source>
        <dbReference type="PROSITE" id="PS50280"/>
    </source>
</evidence>